<evidence type="ECO:0000313" key="3">
    <source>
        <dbReference type="Proteomes" id="UP001500353"/>
    </source>
</evidence>
<dbReference type="Gene3D" id="1.20.1250.20">
    <property type="entry name" value="MFS general substrate transporter like domains"/>
    <property type="match status" value="1"/>
</dbReference>
<dbReference type="EMBL" id="BAABHX010000002">
    <property type="protein sequence ID" value="GAA5089865.1"/>
    <property type="molecule type" value="Genomic_DNA"/>
</dbReference>
<keyword evidence="3" id="KW-1185">Reference proteome</keyword>
<sequence length="111" mass="11793">MISVSTLNLFLPTYVTSIGYSVEQSAFVASAIMLGVTIGKVALGWLNDRNVSFGILASISLDILGFILLLLGKSGIVVPTGGRFLFGWAYAGITVETALLLRSIFGSKDLY</sequence>
<organism evidence="2 3">
    <name type="scientific">Chryseobacterium ginsengisoli</name>
    <dbReference type="NCBI Taxonomy" id="363853"/>
    <lineage>
        <taxon>Bacteria</taxon>
        <taxon>Pseudomonadati</taxon>
        <taxon>Bacteroidota</taxon>
        <taxon>Flavobacteriia</taxon>
        <taxon>Flavobacteriales</taxon>
        <taxon>Weeksellaceae</taxon>
        <taxon>Chryseobacterium group</taxon>
        <taxon>Chryseobacterium</taxon>
    </lineage>
</organism>
<dbReference type="Proteomes" id="UP001500353">
    <property type="component" value="Unassembled WGS sequence"/>
</dbReference>
<comment type="caution">
    <text evidence="2">The sequence shown here is derived from an EMBL/GenBank/DDBJ whole genome shotgun (WGS) entry which is preliminary data.</text>
</comment>
<keyword evidence="1" id="KW-0812">Transmembrane</keyword>
<dbReference type="SUPFAM" id="SSF103473">
    <property type="entry name" value="MFS general substrate transporter"/>
    <property type="match status" value="1"/>
</dbReference>
<evidence type="ECO:0000256" key="1">
    <source>
        <dbReference type="SAM" id="Phobius"/>
    </source>
</evidence>
<dbReference type="InterPro" id="IPR036259">
    <property type="entry name" value="MFS_trans_sf"/>
</dbReference>
<evidence type="ECO:0000313" key="2">
    <source>
        <dbReference type="EMBL" id="GAA5089865.1"/>
    </source>
</evidence>
<feature type="transmembrane region" description="Helical" evidence="1">
    <location>
        <begin position="53"/>
        <end position="72"/>
    </location>
</feature>
<keyword evidence="1" id="KW-0472">Membrane</keyword>
<proteinExistence type="predicted"/>
<keyword evidence="1" id="KW-1133">Transmembrane helix</keyword>
<name>A0ABP9M1Z2_9FLAO</name>
<gene>
    <name evidence="2" type="ORF">GCM10023210_15210</name>
</gene>
<evidence type="ECO:0008006" key="4">
    <source>
        <dbReference type="Google" id="ProtNLM"/>
    </source>
</evidence>
<protein>
    <recommendedName>
        <fullName evidence="4">Major facilitator superfamily (MFS) profile domain-containing protein</fullName>
    </recommendedName>
</protein>
<feature type="transmembrane region" description="Helical" evidence="1">
    <location>
        <begin position="84"/>
        <end position="105"/>
    </location>
</feature>
<reference evidence="3" key="1">
    <citation type="journal article" date="2019" name="Int. J. Syst. Evol. Microbiol.">
        <title>The Global Catalogue of Microorganisms (GCM) 10K type strain sequencing project: providing services to taxonomists for standard genome sequencing and annotation.</title>
        <authorList>
            <consortium name="The Broad Institute Genomics Platform"/>
            <consortium name="The Broad Institute Genome Sequencing Center for Infectious Disease"/>
            <person name="Wu L."/>
            <person name="Ma J."/>
        </authorList>
    </citation>
    <scope>NUCLEOTIDE SEQUENCE [LARGE SCALE GENOMIC DNA]</scope>
    <source>
        <strain evidence="3">JCM 18019</strain>
    </source>
</reference>
<feature type="transmembrane region" description="Helical" evidence="1">
    <location>
        <begin position="26"/>
        <end position="46"/>
    </location>
</feature>
<accession>A0ABP9M1Z2</accession>